<dbReference type="InterPro" id="IPR016896">
    <property type="entry name" value="DUF2860"/>
</dbReference>
<accession>A0A1D7TJC7</accession>
<evidence type="ECO:0000256" key="1">
    <source>
        <dbReference type="SAM" id="SignalP"/>
    </source>
</evidence>
<feature type="signal peptide" evidence="1">
    <location>
        <begin position="1"/>
        <end position="20"/>
    </location>
</feature>
<keyword evidence="3" id="KW-1185">Reference proteome</keyword>
<proteinExistence type="predicted"/>
<organism evidence="2 3">
    <name type="scientific">Sulfurospirillum halorespirans DSM 13726</name>
    <dbReference type="NCBI Taxonomy" id="1193502"/>
    <lineage>
        <taxon>Bacteria</taxon>
        <taxon>Pseudomonadati</taxon>
        <taxon>Campylobacterota</taxon>
        <taxon>Epsilonproteobacteria</taxon>
        <taxon>Campylobacterales</taxon>
        <taxon>Sulfurospirillaceae</taxon>
        <taxon>Sulfurospirillum</taxon>
    </lineage>
</organism>
<name>A0A1D7TJC7_9BACT</name>
<feature type="chain" id="PRO_5009099428" description="Outer membrane protein" evidence="1">
    <location>
        <begin position="21"/>
        <end position="294"/>
    </location>
</feature>
<evidence type="ECO:0000313" key="3">
    <source>
        <dbReference type="Proteomes" id="UP000094609"/>
    </source>
</evidence>
<dbReference type="PATRIC" id="fig|1193502.14.peg.1270"/>
<dbReference type="EMBL" id="CP017111">
    <property type="protein sequence ID" value="AOO65030.1"/>
    <property type="molecule type" value="Genomic_DNA"/>
</dbReference>
<keyword evidence="1" id="KW-0732">Signal</keyword>
<gene>
    <name evidence="2" type="ORF">SHALO_1252</name>
</gene>
<dbReference type="Proteomes" id="UP000094609">
    <property type="component" value="Chromosome"/>
</dbReference>
<protein>
    <recommendedName>
        <fullName evidence="4">Outer membrane protein</fullName>
    </recommendedName>
</protein>
<evidence type="ECO:0000313" key="2">
    <source>
        <dbReference type="EMBL" id="AOO65030.1"/>
    </source>
</evidence>
<dbReference type="AlphaFoldDB" id="A0A1D7TJC7"/>
<evidence type="ECO:0008006" key="4">
    <source>
        <dbReference type="Google" id="ProtNLM"/>
    </source>
</evidence>
<sequence length="294" mass="32797">MKSFAFGLSVACLMGANLFAQENYIEIGGGFLSEKNNFSTDSKSTISNYGESDSDTRGIPYGAFNYTYHYDNAIAFYLESQKGDVRVGTAIDNLNFGFVIKPFAEEEWSNPFLLNQDRSKTDVSEMGGYVGYTFKADAYELALEYQVTTVDYDNDALSSTLKRDATRHILSAKNSYKNYLFGLEYEKYDADGKASAYDKYMSEVGYQDTFFTNLSFFTALGIGVKEYDATNPILGKKIDATIVSATVALKLDNPMDFGKNTYVSLALKATQEDANHDFYDKEQIASIVSVGYKF</sequence>
<dbReference type="PIRSF" id="PIRSF028696">
    <property type="entry name" value="UCP028696"/>
    <property type="match status" value="1"/>
</dbReference>
<dbReference type="Pfam" id="PF11059">
    <property type="entry name" value="DUF2860"/>
    <property type="match status" value="1"/>
</dbReference>
<dbReference type="STRING" id="1193502.SHALO_1252"/>
<reference evidence="3" key="1">
    <citation type="submission" date="2016-08" db="EMBL/GenBank/DDBJ databases">
        <title>Complete genome sequence of the organohalide-respiring Epsilonproteobacterium Sulfurospirillum halorespirans.</title>
        <authorList>
            <person name="Goris T."/>
            <person name="Zimmermann J."/>
            <person name="Schenz B."/>
            <person name="Lemos M."/>
            <person name="Hackermueller J."/>
            <person name="Diekert G."/>
        </authorList>
    </citation>
    <scope>NUCLEOTIDE SEQUENCE [LARGE SCALE GENOMIC DNA]</scope>
    <source>
        <strain>DSM 13726</strain>
        <strain evidence="3">PCE-M2</strain>
    </source>
</reference>
<dbReference type="KEGG" id="shal:SHALO_1252"/>
<dbReference type="RefSeq" id="WP_069477847.1">
    <property type="nucleotide sequence ID" value="NZ_CP017111.1"/>
</dbReference>